<dbReference type="Pfam" id="PF12836">
    <property type="entry name" value="HHH_3"/>
    <property type="match status" value="1"/>
</dbReference>
<feature type="compositionally biased region" description="Basic and acidic residues" evidence="1">
    <location>
        <begin position="70"/>
        <end position="79"/>
    </location>
</feature>
<feature type="region of interest" description="Disordered" evidence="1">
    <location>
        <begin position="38"/>
        <end position="126"/>
    </location>
</feature>
<dbReference type="SUPFAM" id="SSF81585">
    <property type="entry name" value="PsbU/PolX domain-like"/>
    <property type="match status" value="1"/>
</dbReference>
<feature type="compositionally biased region" description="Pro residues" evidence="1">
    <location>
        <begin position="83"/>
        <end position="120"/>
    </location>
</feature>
<evidence type="ECO:0000313" key="2">
    <source>
        <dbReference type="EMBL" id="BAU93509.1"/>
    </source>
</evidence>
<dbReference type="OrthoDB" id="8020568at2"/>
<proteinExistence type="predicted"/>
<dbReference type="Gene3D" id="1.10.150.320">
    <property type="entry name" value="Photosystem II 12 kDa extrinsic protein"/>
    <property type="match status" value="1"/>
</dbReference>
<evidence type="ECO:0000313" key="3">
    <source>
        <dbReference type="Proteomes" id="UP000218288"/>
    </source>
</evidence>
<dbReference type="EMBL" id="AP014809">
    <property type="protein sequence ID" value="BAU93509.1"/>
    <property type="molecule type" value="Genomic_DNA"/>
</dbReference>
<dbReference type="RefSeq" id="WP_096487224.1">
    <property type="nucleotide sequence ID" value="NZ_AP014809.1"/>
</dbReference>
<name>A0A160PJ32_9HYPH</name>
<dbReference type="Proteomes" id="UP000218288">
    <property type="component" value="Chromosome"/>
</dbReference>
<protein>
    <recommendedName>
        <fullName evidence="4">Helix-hairpin-helix domain-containing protein</fullName>
    </recommendedName>
</protein>
<feature type="compositionally biased region" description="Pro residues" evidence="1">
    <location>
        <begin position="50"/>
        <end position="61"/>
    </location>
</feature>
<evidence type="ECO:0008006" key="4">
    <source>
        <dbReference type="Google" id="ProtNLM"/>
    </source>
</evidence>
<evidence type="ECO:0000256" key="1">
    <source>
        <dbReference type="SAM" id="MobiDB-lite"/>
    </source>
</evidence>
<accession>A0A160PJ32</accession>
<dbReference type="AlphaFoldDB" id="A0A160PJ32"/>
<organism evidence="2 3">
    <name type="scientific">Methylorubrum populi</name>
    <dbReference type="NCBI Taxonomy" id="223967"/>
    <lineage>
        <taxon>Bacteria</taxon>
        <taxon>Pseudomonadati</taxon>
        <taxon>Pseudomonadota</taxon>
        <taxon>Alphaproteobacteria</taxon>
        <taxon>Hyphomicrobiales</taxon>
        <taxon>Methylobacteriaceae</taxon>
        <taxon>Methylorubrum</taxon>
    </lineage>
</organism>
<gene>
    <name evidence="2" type="ORF">MPPM_4904</name>
</gene>
<sequence length="192" mass="19813">MLSGSAILRVVVLILAAAGLAWFVQSFWLHGPEQRGAAPAATTVTSGPPAGRPVPTAPPEPVRVVGSAESAREPAREAARPPVETPAPPPPLVPRADPGPPTEPAPPPVVRAAPSPPPDPVAEAEENAPPAAVALIDLNTASLAELNGLKGGGAIGRTIIQHRPYASVDQLLSKRVLNRATYQRIKDQVTVQ</sequence>
<reference evidence="2 3" key="1">
    <citation type="journal article" date="2016" name="Genome Announc.">
        <title>Complete Genome Sequence of Methylobacterium populi P-1M, Isolated from Pink-Pigmented Household Biofilm.</title>
        <authorList>
            <person name="Morohoshi T."/>
            <person name="Ikeda T."/>
        </authorList>
    </citation>
    <scope>NUCLEOTIDE SEQUENCE [LARGE SCALE GENOMIC DNA]</scope>
    <source>
        <strain evidence="2 3">P-1M</strain>
    </source>
</reference>